<dbReference type="AlphaFoldDB" id="A0A7X2LZN7"/>
<evidence type="ECO:0000313" key="2">
    <source>
        <dbReference type="EMBL" id="MRX71899.1"/>
    </source>
</evidence>
<dbReference type="RefSeq" id="WP_154307027.1">
    <property type="nucleotide sequence ID" value="NZ_WKKI01000008.1"/>
</dbReference>
<gene>
    <name evidence="2" type="ORF">GJU40_06895</name>
</gene>
<evidence type="ECO:0000256" key="1">
    <source>
        <dbReference type="SAM" id="Phobius"/>
    </source>
</evidence>
<keyword evidence="1" id="KW-0812">Transmembrane</keyword>
<feature type="transmembrane region" description="Helical" evidence="1">
    <location>
        <begin position="6"/>
        <end position="25"/>
    </location>
</feature>
<keyword evidence="1" id="KW-0472">Membrane</keyword>
<reference evidence="2 3" key="1">
    <citation type="submission" date="2019-11" db="EMBL/GenBank/DDBJ databases">
        <title>Bacillus lacus genome.</title>
        <authorList>
            <person name="Allen C.J."/>
            <person name="Newman J.D."/>
        </authorList>
    </citation>
    <scope>NUCLEOTIDE SEQUENCE [LARGE SCALE GENOMIC DNA]</scope>
    <source>
        <strain evidence="2 3">KCTC 33946</strain>
    </source>
</reference>
<keyword evidence="3" id="KW-1185">Reference proteome</keyword>
<name>A0A7X2LZN7_9BACI</name>
<dbReference type="EMBL" id="WKKI01000008">
    <property type="protein sequence ID" value="MRX71899.1"/>
    <property type="molecule type" value="Genomic_DNA"/>
</dbReference>
<dbReference type="Proteomes" id="UP000448867">
    <property type="component" value="Unassembled WGS sequence"/>
</dbReference>
<proteinExistence type="predicted"/>
<accession>A0A7X2LZN7</accession>
<sequence length="111" mass="12699">MMRTKFTAIVGAAFITMIIFMKIDVFQDEYSNPIKPVFDAEEIESVDAGAESASSTVPVLEDKYVSSEKSVENGVVYIIEKYEEYEVYTDENGREVKSLPTGHYSYIRYKR</sequence>
<comment type="caution">
    <text evidence="2">The sequence shown here is derived from an EMBL/GenBank/DDBJ whole genome shotgun (WGS) entry which is preliminary data.</text>
</comment>
<protein>
    <submittedName>
        <fullName evidence="2">Uncharacterized protein</fullName>
    </submittedName>
</protein>
<organism evidence="2 3">
    <name type="scientific">Metabacillus lacus</name>
    <dbReference type="NCBI Taxonomy" id="1983721"/>
    <lineage>
        <taxon>Bacteria</taxon>
        <taxon>Bacillati</taxon>
        <taxon>Bacillota</taxon>
        <taxon>Bacilli</taxon>
        <taxon>Bacillales</taxon>
        <taxon>Bacillaceae</taxon>
        <taxon>Metabacillus</taxon>
    </lineage>
</organism>
<keyword evidence="1" id="KW-1133">Transmembrane helix</keyword>
<evidence type="ECO:0000313" key="3">
    <source>
        <dbReference type="Proteomes" id="UP000448867"/>
    </source>
</evidence>